<proteinExistence type="predicted"/>
<reference evidence="1 2" key="1">
    <citation type="submission" date="2021-01" db="EMBL/GenBank/DDBJ databases">
        <title>Whole genome shotgun sequence of Actinoplanes durhamensis NBRC 14914.</title>
        <authorList>
            <person name="Komaki H."/>
            <person name="Tamura T."/>
        </authorList>
    </citation>
    <scope>NUCLEOTIDE SEQUENCE [LARGE SCALE GENOMIC DNA]</scope>
    <source>
        <strain evidence="1 2">NBRC 14914</strain>
    </source>
</reference>
<dbReference type="EMBL" id="BOML01000038">
    <property type="protein sequence ID" value="GIE03461.1"/>
    <property type="molecule type" value="Genomic_DNA"/>
</dbReference>
<protein>
    <recommendedName>
        <fullName evidence="3">Anti-bacteriophage protein A/HamA C-terminal domain-containing protein</fullName>
    </recommendedName>
</protein>
<name>A0ABQ3Z0V3_9ACTN</name>
<evidence type="ECO:0000313" key="2">
    <source>
        <dbReference type="Proteomes" id="UP000637628"/>
    </source>
</evidence>
<evidence type="ECO:0008006" key="3">
    <source>
        <dbReference type="Google" id="ProtNLM"/>
    </source>
</evidence>
<sequence>MTLPHDLSPLLALQQSPAGSPVEYVIGGLLLTGGVREEAAQLLADDAMVIACGKAEVLDWWRARRNGGAPHTGTREKAVKTYAGIAFGSPGAPVNEHHVQGHVAELLWSRVMRERSVCRDGRRLVKAHPVKADPLEPGGDGLVIYQDSDGVLVFRLWEIKKHEQQGAVSTTINRASKQLSERGAEYLAKLAGPETLEADGQLGQLYADMVELWFDRSARAGVGVSVGTSSGREPRLPQAFGSIRTAFPQFTDAAQTEGVVVAIPDFADFADRVKEIVWSGL</sequence>
<evidence type="ECO:0000313" key="1">
    <source>
        <dbReference type="EMBL" id="GIE03461.1"/>
    </source>
</evidence>
<gene>
    <name evidence="1" type="ORF">Adu01nite_48110</name>
</gene>
<dbReference type="Proteomes" id="UP000637628">
    <property type="component" value="Unassembled WGS sequence"/>
</dbReference>
<keyword evidence="2" id="KW-1185">Reference proteome</keyword>
<accession>A0ABQ3Z0V3</accession>
<dbReference type="RefSeq" id="WP_203729362.1">
    <property type="nucleotide sequence ID" value="NZ_BAAATX010000006.1"/>
</dbReference>
<comment type="caution">
    <text evidence="1">The sequence shown here is derived from an EMBL/GenBank/DDBJ whole genome shotgun (WGS) entry which is preliminary data.</text>
</comment>
<organism evidence="1 2">
    <name type="scientific">Paractinoplanes durhamensis</name>
    <dbReference type="NCBI Taxonomy" id="113563"/>
    <lineage>
        <taxon>Bacteria</taxon>
        <taxon>Bacillati</taxon>
        <taxon>Actinomycetota</taxon>
        <taxon>Actinomycetes</taxon>
        <taxon>Micromonosporales</taxon>
        <taxon>Micromonosporaceae</taxon>
        <taxon>Paractinoplanes</taxon>
    </lineage>
</organism>